<reference evidence="2 3" key="1">
    <citation type="submission" date="2017-03" db="EMBL/GenBank/DDBJ databases">
        <authorList>
            <person name="Afonso C.L."/>
            <person name="Miller P.J."/>
            <person name="Scott M.A."/>
            <person name="Spackman E."/>
            <person name="Goraichik I."/>
            <person name="Dimitrov K.M."/>
            <person name="Suarez D.L."/>
            <person name="Swayne D.E."/>
        </authorList>
    </citation>
    <scope>NUCLEOTIDE SEQUENCE [LARGE SCALE GENOMIC DNA]</scope>
    <source>
        <strain evidence="2 3">CECT 7971</strain>
    </source>
</reference>
<dbReference type="EMBL" id="FWFW01000020">
    <property type="protein sequence ID" value="SLN70073.1"/>
    <property type="molecule type" value="Genomic_DNA"/>
</dbReference>
<sequence length="68" mass="7186">MSKTLQCIARPGLHSQKPASPTGSCAGIDVKQSSKCSRQAAAAQPAKHRLQSPKHLGKQGMTHINEPV</sequence>
<gene>
    <name evidence="2" type="ORF">PAM7971_03745</name>
</gene>
<name>A0A1Y5TRZ3_9RHOB</name>
<proteinExistence type="predicted"/>
<evidence type="ECO:0000313" key="3">
    <source>
        <dbReference type="Proteomes" id="UP000193307"/>
    </source>
</evidence>
<keyword evidence="3" id="KW-1185">Reference proteome</keyword>
<evidence type="ECO:0000256" key="1">
    <source>
        <dbReference type="SAM" id="MobiDB-lite"/>
    </source>
</evidence>
<accession>A0A1Y5TRZ3</accession>
<feature type="region of interest" description="Disordered" evidence="1">
    <location>
        <begin position="1"/>
        <end position="68"/>
    </location>
</feature>
<feature type="compositionally biased region" description="Basic residues" evidence="1">
    <location>
        <begin position="46"/>
        <end position="57"/>
    </location>
</feature>
<dbReference type="AlphaFoldDB" id="A0A1Y5TRZ3"/>
<organism evidence="2 3">
    <name type="scientific">Pacificibacter marinus</name>
    <dbReference type="NCBI Taxonomy" id="658057"/>
    <lineage>
        <taxon>Bacteria</taxon>
        <taxon>Pseudomonadati</taxon>
        <taxon>Pseudomonadota</taxon>
        <taxon>Alphaproteobacteria</taxon>
        <taxon>Rhodobacterales</taxon>
        <taxon>Roseobacteraceae</taxon>
        <taxon>Pacificibacter</taxon>
    </lineage>
</organism>
<dbReference type="Proteomes" id="UP000193307">
    <property type="component" value="Unassembled WGS sequence"/>
</dbReference>
<protein>
    <submittedName>
        <fullName evidence="2">Uncharacterized protein</fullName>
    </submittedName>
</protein>
<evidence type="ECO:0000313" key="2">
    <source>
        <dbReference type="EMBL" id="SLN70073.1"/>
    </source>
</evidence>